<feature type="region of interest" description="Disordered" evidence="1">
    <location>
        <begin position="1"/>
        <end position="103"/>
    </location>
</feature>
<feature type="region of interest" description="Disordered" evidence="1">
    <location>
        <begin position="117"/>
        <end position="306"/>
    </location>
</feature>
<evidence type="ECO:0000313" key="2">
    <source>
        <dbReference type="EMBL" id="CAJ1401160.1"/>
    </source>
</evidence>
<dbReference type="EMBL" id="CAUJNA010003403">
    <property type="protein sequence ID" value="CAJ1401160.1"/>
    <property type="molecule type" value="Genomic_DNA"/>
</dbReference>
<reference evidence="2" key="1">
    <citation type="submission" date="2023-08" db="EMBL/GenBank/DDBJ databases">
        <authorList>
            <person name="Chen Y."/>
            <person name="Shah S."/>
            <person name="Dougan E. K."/>
            <person name="Thang M."/>
            <person name="Chan C."/>
        </authorList>
    </citation>
    <scope>NUCLEOTIDE SEQUENCE</scope>
</reference>
<dbReference type="Proteomes" id="UP001178507">
    <property type="component" value="Unassembled WGS sequence"/>
</dbReference>
<feature type="compositionally biased region" description="Low complexity" evidence="1">
    <location>
        <begin position="167"/>
        <end position="188"/>
    </location>
</feature>
<proteinExistence type="predicted"/>
<comment type="caution">
    <text evidence="2">The sequence shown here is derived from an EMBL/GenBank/DDBJ whole genome shotgun (WGS) entry which is preliminary data.</text>
</comment>
<feature type="compositionally biased region" description="Low complexity" evidence="1">
    <location>
        <begin position="1"/>
        <end position="16"/>
    </location>
</feature>
<dbReference type="AlphaFoldDB" id="A0AA36J9I2"/>
<evidence type="ECO:0000256" key="1">
    <source>
        <dbReference type="SAM" id="MobiDB-lite"/>
    </source>
</evidence>
<accession>A0AA36J9I2</accession>
<feature type="compositionally biased region" description="Low complexity" evidence="1">
    <location>
        <begin position="87"/>
        <end position="103"/>
    </location>
</feature>
<name>A0AA36J9I2_9DINO</name>
<organism evidence="2 3">
    <name type="scientific">Effrenium voratum</name>
    <dbReference type="NCBI Taxonomy" id="2562239"/>
    <lineage>
        <taxon>Eukaryota</taxon>
        <taxon>Sar</taxon>
        <taxon>Alveolata</taxon>
        <taxon>Dinophyceae</taxon>
        <taxon>Suessiales</taxon>
        <taxon>Symbiodiniaceae</taxon>
        <taxon>Effrenium</taxon>
    </lineage>
</organism>
<evidence type="ECO:0000313" key="3">
    <source>
        <dbReference type="Proteomes" id="UP001178507"/>
    </source>
</evidence>
<protein>
    <submittedName>
        <fullName evidence="2">Uncharacterized protein</fullName>
    </submittedName>
</protein>
<feature type="compositionally biased region" description="Pro residues" evidence="1">
    <location>
        <begin position="206"/>
        <end position="239"/>
    </location>
</feature>
<sequence length="306" mass="31612">MKAAASPASSPVSSAVPPSPSSETFYVDLNSPSGARLPSPKKAARDDAPGPTPLFAALSSPSNLVRPSLSQSPKRRPLQTVSEEKAPAAVPSGPTSPTSPAAVAREDMCCTLSSKELNELPGTCAAEDAPVPAERASGNERPRKKKGVRPPTLELERYLPEEEDLTFASPSKSPSKSRAPASSSFAPAWLQERGTPAHAERLPLESLPPQPSLPAAPPPTPGPVPPSPLPPKPAPPPETPDACARQGLRRGASRVSFPSVPPSPSAGGKGLAQAPNLSLPTKPELPPAPDLPAPPRHSRSSEAFEI</sequence>
<feature type="compositionally biased region" description="Polar residues" evidence="1">
    <location>
        <begin position="59"/>
        <end position="72"/>
    </location>
</feature>
<gene>
    <name evidence="2" type="ORF">EVOR1521_LOCUS24361</name>
</gene>
<feature type="compositionally biased region" description="Pro residues" evidence="1">
    <location>
        <begin position="283"/>
        <end position="295"/>
    </location>
</feature>
<keyword evidence="3" id="KW-1185">Reference proteome</keyword>